<gene>
    <name evidence="1" type="ORF">DERF_006193</name>
</gene>
<reference evidence="1" key="1">
    <citation type="submission" date="2013-05" db="EMBL/GenBank/DDBJ databases">
        <authorList>
            <person name="Yim A.K.Y."/>
            <person name="Chan T.F."/>
            <person name="Ji K.M."/>
            <person name="Liu X.Y."/>
            <person name="Zhou J.W."/>
            <person name="Li R.Q."/>
            <person name="Yang K.Y."/>
            <person name="Li J."/>
            <person name="Li M."/>
            <person name="Law P.T.W."/>
            <person name="Wu Y.L."/>
            <person name="Cai Z.L."/>
            <person name="Qin H."/>
            <person name="Bao Y."/>
            <person name="Leung R.K.K."/>
            <person name="Ng P.K.S."/>
            <person name="Zou J."/>
            <person name="Zhong X.J."/>
            <person name="Ran P.X."/>
            <person name="Zhong N.S."/>
            <person name="Liu Z.G."/>
            <person name="Tsui S.K.W."/>
        </authorList>
    </citation>
    <scope>NUCLEOTIDE SEQUENCE</scope>
    <source>
        <strain evidence="1">Derf</strain>
        <tissue evidence="1">Whole organism</tissue>
    </source>
</reference>
<organism evidence="1 2">
    <name type="scientific">Dermatophagoides farinae</name>
    <name type="common">American house dust mite</name>
    <dbReference type="NCBI Taxonomy" id="6954"/>
    <lineage>
        <taxon>Eukaryota</taxon>
        <taxon>Metazoa</taxon>
        <taxon>Ecdysozoa</taxon>
        <taxon>Arthropoda</taxon>
        <taxon>Chelicerata</taxon>
        <taxon>Arachnida</taxon>
        <taxon>Acari</taxon>
        <taxon>Acariformes</taxon>
        <taxon>Sarcoptiformes</taxon>
        <taxon>Astigmata</taxon>
        <taxon>Psoroptidia</taxon>
        <taxon>Analgoidea</taxon>
        <taxon>Pyroglyphidae</taxon>
        <taxon>Dermatophagoidinae</taxon>
        <taxon>Dermatophagoides</taxon>
    </lineage>
</organism>
<dbReference type="Proteomes" id="UP000790347">
    <property type="component" value="Unassembled WGS sequence"/>
</dbReference>
<name>A0A922L9G4_DERFA</name>
<reference evidence="1" key="2">
    <citation type="journal article" date="2022" name="Res Sq">
        <title>Comparative Genomics Reveals Insights into the Divergent Evolution of Astigmatic Mites and Household Pest Adaptations.</title>
        <authorList>
            <person name="Xiong Q."/>
            <person name="Wan A.T.-Y."/>
            <person name="Liu X.-Y."/>
            <person name="Fung C.S.-H."/>
            <person name="Xiao X."/>
            <person name="Malainual N."/>
            <person name="Hou J."/>
            <person name="Wang L."/>
            <person name="Wang M."/>
            <person name="Yang K."/>
            <person name="Cui Y."/>
            <person name="Leung E."/>
            <person name="Nong W."/>
            <person name="Shin S.-K."/>
            <person name="Au S."/>
            <person name="Jeong K.Y."/>
            <person name="Chew F.T."/>
            <person name="Hui J."/>
            <person name="Leung T.F."/>
            <person name="Tungtrongchitr A."/>
            <person name="Zhong N."/>
            <person name="Liu Z."/>
            <person name="Tsui S."/>
        </authorList>
    </citation>
    <scope>NUCLEOTIDE SEQUENCE</scope>
    <source>
        <strain evidence="1">Derf</strain>
        <tissue evidence="1">Whole organism</tissue>
    </source>
</reference>
<comment type="caution">
    <text evidence="1">The sequence shown here is derived from an EMBL/GenBank/DDBJ whole genome shotgun (WGS) entry which is preliminary data.</text>
</comment>
<protein>
    <submittedName>
        <fullName evidence="1">Uncharacterized protein</fullName>
    </submittedName>
</protein>
<evidence type="ECO:0000313" key="2">
    <source>
        <dbReference type="Proteomes" id="UP000790347"/>
    </source>
</evidence>
<accession>A0A922L9G4</accession>
<sequence length="86" mass="9157">MALVNVGVDVPDDLSNEFDGDMFDELDDLWISGCGCCMEDFLRIFVRAVMTGATVFAISTSSPLVLVFTVSLKPSGIDTNCIDSGG</sequence>
<proteinExistence type="predicted"/>
<dbReference type="AlphaFoldDB" id="A0A922L9G4"/>
<dbReference type="EMBL" id="ASGP02000002">
    <property type="protein sequence ID" value="KAH9522627.1"/>
    <property type="molecule type" value="Genomic_DNA"/>
</dbReference>
<evidence type="ECO:0000313" key="1">
    <source>
        <dbReference type="EMBL" id="KAH9522627.1"/>
    </source>
</evidence>
<keyword evidence="2" id="KW-1185">Reference proteome</keyword>